<feature type="non-terminal residue" evidence="3">
    <location>
        <position position="148"/>
    </location>
</feature>
<evidence type="ECO:0000256" key="1">
    <source>
        <dbReference type="SAM" id="MobiDB-lite"/>
    </source>
</evidence>
<protein>
    <submittedName>
        <fullName evidence="3">Uncharacterized protein</fullName>
    </submittedName>
</protein>
<reference evidence="3" key="1">
    <citation type="submission" date="2018-05" db="EMBL/GenBank/DDBJ databases">
        <authorList>
            <person name="Lanie J.A."/>
            <person name="Ng W.-L."/>
            <person name="Kazmierczak K.M."/>
            <person name="Andrzejewski T.M."/>
            <person name="Davidsen T.M."/>
            <person name="Wayne K.J."/>
            <person name="Tettelin H."/>
            <person name="Glass J.I."/>
            <person name="Rusch D."/>
            <person name="Podicherti R."/>
            <person name="Tsui H.-C.T."/>
            <person name="Winkler M.E."/>
        </authorList>
    </citation>
    <scope>NUCLEOTIDE SEQUENCE</scope>
</reference>
<evidence type="ECO:0000313" key="3">
    <source>
        <dbReference type="EMBL" id="SVD39638.1"/>
    </source>
</evidence>
<organism evidence="3">
    <name type="scientific">marine metagenome</name>
    <dbReference type="NCBI Taxonomy" id="408172"/>
    <lineage>
        <taxon>unclassified sequences</taxon>
        <taxon>metagenomes</taxon>
        <taxon>ecological metagenomes</taxon>
    </lineage>
</organism>
<keyword evidence="2" id="KW-1133">Transmembrane helix</keyword>
<feature type="transmembrane region" description="Helical" evidence="2">
    <location>
        <begin position="23"/>
        <end position="44"/>
    </location>
</feature>
<dbReference type="EMBL" id="UINC01147997">
    <property type="protein sequence ID" value="SVD39638.1"/>
    <property type="molecule type" value="Genomic_DNA"/>
</dbReference>
<proteinExistence type="predicted"/>
<name>A0A382V119_9ZZZZ</name>
<keyword evidence="2" id="KW-0472">Membrane</keyword>
<dbReference type="AlphaFoldDB" id="A0A382V119"/>
<gene>
    <name evidence="3" type="ORF">METZ01_LOCUS392492</name>
</gene>
<feature type="region of interest" description="Disordered" evidence="1">
    <location>
        <begin position="84"/>
        <end position="148"/>
    </location>
</feature>
<feature type="compositionally biased region" description="Polar residues" evidence="1">
    <location>
        <begin position="94"/>
        <end position="140"/>
    </location>
</feature>
<evidence type="ECO:0000256" key="2">
    <source>
        <dbReference type="SAM" id="Phobius"/>
    </source>
</evidence>
<accession>A0A382V119</accession>
<sequence>MREQEVTRGRRIDNFKKEVPSKVLLYLGYSAALCLLILCIFFGLRSLLGFKGPIFGDGYEIGRPISRLEDKTIDIDGLLEGSTISELKKADPDNGSSPTQSPGNAPAGNGSSPTQSPGNAPAGNDSNPAGNGSSPTQSPGNAPAGNDS</sequence>
<keyword evidence="2" id="KW-0812">Transmembrane</keyword>